<dbReference type="PROSITE" id="PS00211">
    <property type="entry name" value="ABC_TRANSPORTER_1"/>
    <property type="match status" value="1"/>
</dbReference>
<feature type="domain" description="ABC transmembrane type-1" evidence="11">
    <location>
        <begin position="16"/>
        <end position="298"/>
    </location>
</feature>
<dbReference type="Proteomes" id="UP001144256">
    <property type="component" value="Unassembled WGS sequence"/>
</dbReference>
<evidence type="ECO:0000259" key="11">
    <source>
        <dbReference type="PROSITE" id="PS50929"/>
    </source>
</evidence>
<dbReference type="GO" id="GO:0015421">
    <property type="term" value="F:ABC-type oligopeptide transporter activity"/>
    <property type="evidence" value="ECO:0007669"/>
    <property type="project" value="TreeGrafter"/>
</dbReference>
<proteinExistence type="predicted"/>
<evidence type="ECO:0000256" key="6">
    <source>
        <dbReference type="ARBA" id="ARBA00022840"/>
    </source>
</evidence>
<evidence type="ECO:0000256" key="9">
    <source>
        <dbReference type="SAM" id="Phobius"/>
    </source>
</evidence>
<evidence type="ECO:0000256" key="4">
    <source>
        <dbReference type="ARBA" id="ARBA00022692"/>
    </source>
</evidence>
<evidence type="ECO:0000256" key="1">
    <source>
        <dbReference type="ARBA" id="ARBA00004651"/>
    </source>
</evidence>
<dbReference type="SUPFAM" id="SSF90123">
    <property type="entry name" value="ABC transporter transmembrane region"/>
    <property type="match status" value="1"/>
</dbReference>
<dbReference type="PANTHER" id="PTHR43394:SF1">
    <property type="entry name" value="ATP-BINDING CASSETTE SUB-FAMILY B MEMBER 10, MITOCHONDRIAL"/>
    <property type="match status" value="1"/>
</dbReference>
<keyword evidence="2" id="KW-0813">Transport</keyword>
<dbReference type="SMART" id="SM00382">
    <property type="entry name" value="AAA"/>
    <property type="match status" value="1"/>
</dbReference>
<dbReference type="GO" id="GO:0005886">
    <property type="term" value="C:plasma membrane"/>
    <property type="evidence" value="ECO:0007669"/>
    <property type="project" value="UniProtKB-SubCell"/>
</dbReference>
<comment type="caution">
    <text evidence="12">The sequence shown here is derived from an EMBL/GenBank/DDBJ whole genome shotgun (WGS) entry which is preliminary data.</text>
</comment>
<feature type="transmembrane region" description="Helical" evidence="9">
    <location>
        <begin position="123"/>
        <end position="149"/>
    </location>
</feature>
<dbReference type="InterPro" id="IPR011527">
    <property type="entry name" value="ABC1_TM_dom"/>
</dbReference>
<keyword evidence="5" id="KW-0547">Nucleotide-binding</keyword>
<name>A0A9W5YDY1_9FIRM</name>
<comment type="subcellular location">
    <subcellularLocation>
        <location evidence="1">Cell membrane</location>
        <topology evidence="1">Multi-pass membrane protein</topology>
    </subcellularLocation>
</comment>
<organism evidence="12 13">
    <name type="scientific">Vallitalea longa</name>
    <dbReference type="NCBI Taxonomy" id="2936439"/>
    <lineage>
        <taxon>Bacteria</taxon>
        <taxon>Bacillati</taxon>
        <taxon>Bacillota</taxon>
        <taxon>Clostridia</taxon>
        <taxon>Lachnospirales</taxon>
        <taxon>Vallitaleaceae</taxon>
        <taxon>Vallitalea</taxon>
    </lineage>
</organism>
<reference evidence="12" key="1">
    <citation type="submission" date="2022-06" db="EMBL/GenBank/DDBJ databases">
        <title>Vallitalea longa sp. nov., an anaerobic bacterium isolated from marine sediment.</title>
        <authorList>
            <person name="Hirano S."/>
            <person name="Terahara T."/>
            <person name="Mori K."/>
            <person name="Hamada M."/>
            <person name="Matsumoto R."/>
            <person name="Kobayashi T."/>
        </authorList>
    </citation>
    <scope>NUCLEOTIDE SEQUENCE</scope>
    <source>
        <strain evidence="12">SH18-1</strain>
    </source>
</reference>
<dbReference type="GO" id="GO:0005524">
    <property type="term" value="F:ATP binding"/>
    <property type="evidence" value="ECO:0007669"/>
    <property type="project" value="UniProtKB-KW"/>
</dbReference>
<evidence type="ECO:0000256" key="8">
    <source>
        <dbReference type="ARBA" id="ARBA00023136"/>
    </source>
</evidence>
<dbReference type="GO" id="GO:0016887">
    <property type="term" value="F:ATP hydrolysis activity"/>
    <property type="evidence" value="ECO:0007669"/>
    <property type="project" value="InterPro"/>
</dbReference>
<accession>A0A9W5YDY1</accession>
<evidence type="ECO:0000259" key="10">
    <source>
        <dbReference type="PROSITE" id="PS50893"/>
    </source>
</evidence>
<dbReference type="PANTHER" id="PTHR43394">
    <property type="entry name" value="ATP-DEPENDENT PERMEASE MDL1, MITOCHONDRIAL"/>
    <property type="match status" value="1"/>
</dbReference>
<keyword evidence="3" id="KW-1003">Cell membrane</keyword>
<dbReference type="PROSITE" id="PS50893">
    <property type="entry name" value="ABC_TRANSPORTER_2"/>
    <property type="match status" value="1"/>
</dbReference>
<keyword evidence="8 9" id="KW-0472">Membrane</keyword>
<dbReference type="Gene3D" id="1.20.1560.10">
    <property type="entry name" value="ABC transporter type 1, transmembrane domain"/>
    <property type="match status" value="1"/>
</dbReference>
<dbReference type="AlphaFoldDB" id="A0A9W5YDY1"/>
<dbReference type="RefSeq" id="WP_281816881.1">
    <property type="nucleotide sequence ID" value="NZ_BRLB01000010.1"/>
</dbReference>
<dbReference type="Pfam" id="PF00664">
    <property type="entry name" value="ABC_membrane"/>
    <property type="match status" value="1"/>
</dbReference>
<feature type="domain" description="ABC transporter" evidence="10">
    <location>
        <begin position="332"/>
        <end position="565"/>
    </location>
</feature>
<dbReference type="CDD" id="cd18542">
    <property type="entry name" value="ABC_6TM_YknU_like"/>
    <property type="match status" value="1"/>
</dbReference>
<feature type="transmembrane region" description="Helical" evidence="9">
    <location>
        <begin position="12"/>
        <end position="31"/>
    </location>
</feature>
<keyword evidence="6" id="KW-0067">ATP-binding</keyword>
<dbReference type="FunFam" id="3.40.50.300:FF:000221">
    <property type="entry name" value="Multidrug ABC transporter ATP-binding protein"/>
    <property type="match status" value="1"/>
</dbReference>
<evidence type="ECO:0000313" key="12">
    <source>
        <dbReference type="EMBL" id="GKX30578.1"/>
    </source>
</evidence>
<sequence length="572" mass="64596">MKRIRKYMKKYWYLYFFGSVALLSSIVLDLFTPMITGTIVDDVIEGGNIDIFKGLIIGLIGITLGRAIFGYIKEIMFDLVGSKIVCELRQDLFDHIQSLSLGFFNRKNTGELMSRIKDDADRVWEGISFGLMLFIEIIIYFIIATIFMFSISAKLSLIAFITLPIIAYMAVLLEKKVGVTYEKISEQNATLNTTAQENIAGIRLVKAFARERHEIKKFFKHNESYYKLNMEQATIWSRFFPGIEMLTNILPILVIVFGGSMVISQDLTIGTLIKFTGYMNMVVWPMRSFGFLSNIMAEANASAKKIDKIFIEIPEIKNVNRPVEIAEPKGKVEFRNVSLELDGKKVLEDINFEITPSKTLAIMGTTGSGKTSIINLLERFYDTTEGEILIDNQEIKDIDLISLRSNISVVMQDVFLFSDTIKENISLGYGQSMANDKVINSAQSAKADDFIKHMEEGYDTIIGERGIGLSGGQKQRISIARALAKECKIIVFDDSTSALDMKTEHKIQKEIDKKSDITKIIVAHRISAVKNADEIIILEDGKIVERGNHASLIKIKGRYYDTLKEQYEGYAV</sequence>
<feature type="transmembrane region" description="Helical" evidence="9">
    <location>
        <begin position="245"/>
        <end position="263"/>
    </location>
</feature>
<evidence type="ECO:0000313" key="13">
    <source>
        <dbReference type="Proteomes" id="UP001144256"/>
    </source>
</evidence>
<dbReference type="InterPro" id="IPR039421">
    <property type="entry name" value="Type_1_exporter"/>
</dbReference>
<dbReference type="InterPro" id="IPR017871">
    <property type="entry name" value="ABC_transporter-like_CS"/>
</dbReference>
<keyword evidence="4 9" id="KW-0812">Transmembrane</keyword>
<dbReference type="InterPro" id="IPR036640">
    <property type="entry name" value="ABC1_TM_sf"/>
</dbReference>
<dbReference type="Gene3D" id="3.40.50.300">
    <property type="entry name" value="P-loop containing nucleotide triphosphate hydrolases"/>
    <property type="match status" value="1"/>
</dbReference>
<evidence type="ECO:0000256" key="5">
    <source>
        <dbReference type="ARBA" id="ARBA00022741"/>
    </source>
</evidence>
<dbReference type="EMBL" id="BRLB01000010">
    <property type="protein sequence ID" value="GKX30578.1"/>
    <property type="molecule type" value="Genomic_DNA"/>
</dbReference>
<evidence type="ECO:0000256" key="3">
    <source>
        <dbReference type="ARBA" id="ARBA00022475"/>
    </source>
</evidence>
<dbReference type="PROSITE" id="PS50929">
    <property type="entry name" value="ABC_TM1F"/>
    <property type="match status" value="1"/>
</dbReference>
<dbReference type="InterPro" id="IPR027417">
    <property type="entry name" value="P-loop_NTPase"/>
</dbReference>
<evidence type="ECO:0000256" key="2">
    <source>
        <dbReference type="ARBA" id="ARBA00022448"/>
    </source>
</evidence>
<keyword evidence="13" id="KW-1185">Reference proteome</keyword>
<dbReference type="Pfam" id="PF00005">
    <property type="entry name" value="ABC_tran"/>
    <property type="match status" value="1"/>
</dbReference>
<dbReference type="InterPro" id="IPR003593">
    <property type="entry name" value="AAA+_ATPase"/>
</dbReference>
<dbReference type="InterPro" id="IPR003439">
    <property type="entry name" value="ABC_transporter-like_ATP-bd"/>
</dbReference>
<feature type="transmembrane region" description="Helical" evidence="9">
    <location>
        <begin position="51"/>
        <end position="69"/>
    </location>
</feature>
<keyword evidence="7 9" id="KW-1133">Transmembrane helix</keyword>
<protein>
    <submittedName>
        <fullName evidence="12">ABC transporter</fullName>
    </submittedName>
</protein>
<evidence type="ECO:0000256" key="7">
    <source>
        <dbReference type="ARBA" id="ARBA00022989"/>
    </source>
</evidence>
<feature type="transmembrane region" description="Helical" evidence="9">
    <location>
        <begin position="155"/>
        <end position="173"/>
    </location>
</feature>
<dbReference type="SUPFAM" id="SSF52540">
    <property type="entry name" value="P-loop containing nucleoside triphosphate hydrolases"/>
    <property type="match status" value="1"/>
</dbReference>
<gene>
    <name evidence="12" type="ORF">SH1V18_30580</name>
</gene>